<protein>
    <submittedName>
        <fullName evidence="2">Glycosyltransferase family 4 protein</fullName>
        <ecNumber evidence="2">2.4.-.-</ecNumber>
    </submittedName>
</protein>
<keyword evidence="2" id="KW-0328">Glycosyltransferase</keyword>
<keyword evidence="2" id="KW-0808">Transferase</keyword>
<dbReference type="PANTHER" id="PTHR12526:SF584">
    <property type="entry name" value="GLYCOSYLTRANSFERASE"/>
    <property type="match status" value="1"/>
</dbReference>
<gene>
    <name evidence="2" type="ORF">ACFPMF_24645</name>
</gene>
<dbReference type="Proteomes" id="UP001596106">
    <property type="component" value="Unassembled WGS sequence"/>
</dbReference>
<evidence type="ECO:0000259" key="1">
    <source>
        <dbReference type="Pfam" id="PF00534"/>
    </source>
</evidence>
<dbReference type="EMBL" id="JBHSMA010000013">
    <property type="protein sequence ID" value="MFC5412537.1"/>
    <property type="molecule type" value="Genomic_DNA"/>
</dbReference>
<feature type="domain" description="Glycosyl transferase family 1" evidence="1">
    <location>
        <begin position="178"/>
        <end position="345"/>
    </location>
</feature>
<organism evidence="2 3">
    <name type="scientific">Larkinella bovis</name>
    <dbReference type="NCBI Taxonomy" id="683041"/>
    <lineage>
        <taxon>Bacteria</taxon>
        <taxon>Pseudomonadati</taxon>
        <taxon>Bacteroidota</taxon>
        <taxon>Cytophagia</taxon>
        <taxon>Cytophagales</taxon>
        <taxon>Spirosomataceae</taxon>
        <taxon>Larkinella</taxon>
    </lineage>
</organism>
<comment type="caution">
    <text evidence="2">The sequence shown here is derived from an EMBL/GenBank/DDBJ whole genome shotgun (WGS) entry which is preliminary data.</text>
</comment>
<sequence length="381" mass="42421">MRIAIIQGAFLPVPAIRGGAVEKMWFSLGKEFARRGHEVVHFSRKVDGLPRSEVIDLVSHIRISGFDTPKSGLLLKLCDLMYTLKVRNAMPTGFDVVISNTFWAPILLSGKNRRVCLVDVERMPKGQMRWYQSIARLRATSTPVAEAIRRETPAHLHDKVVVIPSPLPFTPSESVDYQQKKPVILYAGRIHPEKGLDVLIKAFRQTDQRYRLQLVGPWDVAVGGGGKAYFDSLKQLAGDAAIDFVGPIYDIDALNKFYTDAAVFVYPSLADRGETFGLAPLEAMAWGCVPIVSKVACFQDFITPGENGLLFDHCSPDAVQQLAGLISRIQEEDELRQQLAENALKVRKTHSIQHIATRFLKEFQGIVGQTSQYNANEPVHA</sequence>
<dbReference type="Pfam" id="PF00534">
    <property type="entry name" value="Glycos_transf_1"/>
    <property type="match status" value="1"/>
</dbReference>
<dbReference type="RefSeq" id="WP_379850145.1">
    <property type="nucleotide sequence ID" value="NZ_JBHSMA010000013.1"/>
</dbReference>
<dbReference type="InterPro" id="IPR001296">
    <property type="entry name" value="Glyco_trans_1"/>
</dbReference>
<name>A0ABW0IN13_9BACT</name>
<proteinExistence type="predicted"/>
<dbReference type="Gene3D" id="3.40.50.2000">
    <property type="entry name" value="Glycogen Phosphorylase B"/>
    <property type="match status" value="2"/>
</dbReference>
<dbReference type="PANTHER" id="PTHR12526">
    <property type="entry name" value="GLYCOSYLTRANSFERASE"/>
    <property type="match status" value="1"/>
</dbReference>
<keyword evidence="3" id="KW-1185">Reference proteome</keyword>
<dbReference type="EC" id="2.4.-.-" evidence="2"/>
<dbReference type="CDD" id="cd03801">
    <property type="entry name" value="GT4_PimA-like"/>
    <property type="match status" value="1"/>
</dbReference>
<dbReference type="GO" id="GO:0016757">
    <property type="term" value="F:glycosyltransferase activity"/>
    <property type="evidence" value="ECO:0007669"/>
    <property type="project" value="UniProtKB-KW"/>
</dbReference>
<dbReference type="SUPFAM" id="SSF53756">
    <property type="entry name" value="UDP-Glycosyltransferase/glycogen phosphorylase"/>
    <property type="match status" value="1"/>
</dbReference>
<evidence type="ECO:0000313" key="3">
    <source>
        <dbReference type="Proteomes" id="UP001596106"/>
    </source>
</evidence>
<evidence type="ECO:0000313" key="2">
    <source>
        <dbReference type="EMBL" id="MFC5412537.1"/>
    </source>
</evidence>
<reference evidence="3" key="1">
    <citation type="journal article" date="2019" name="Int. J. Syst. Evol. Microbiol.">
        <title>The Global Catalogue of Microorganisms (GCM) 10K type strain sequencing project: providing services to taxonomists for standard genome sequencing and annotation.</title>
        <authorList>
            <consortium name="The Broad Institute Genomics Platform"/>
            <consortium name="The Broad Institute Genome Sequencing Center for Infectious Disease"/>
            <person name="Wu L."/>
            <person name="Ma J."/>
        </authorList>
    </citation>
    <scope>NUCLEOTIDE SEQUENCE [LARGE SCALE GENOMIC DNA]</scope>
    <source>
        <strain evidence="3">CCUG 55250</strain>
    </source>
</reference>
<accession>A0ABW0IN13</accession>